<dbReference type="RefSeq" id="WP_107492476.1">
    <property type="nucleotide sequence ID" value="NZ_PZKC01000003.1"/>
</dbReference>
<evidence type="ECO:0000256" key="7">
    <source>
        <dbReference type="ARBA" id="ARBA00023204"/>
    </source>
</evidence>
<dbReference type="Pfam" id="PF02870">
    <property type="entry name" value="Methyltransf_1N"/>
    <property type="match status" value="1"/>
</dbReference>
<comment type="catalytic activity">
    <reaction evidence="8">
        <text>a 6-O-methyl-2'-deoxyguanosine in DNA + L-cysteinyl-[protein] = S-methyl-L-cysteinyl-[protein] + a 2'-deoxyguanosine in DNA</text>
        <dbReference type="Rhea" id="RHEA:24000"/>
        <dbReference type="Rhea" id="RHEA-COMP:10131"/>
        <dbReference type="Rhea" id="RHEA-COMP:10132"/>
        <dbReference type="Rhea" id="RHEA-COMP:11367"/>
        <dbReference type="Rhea" id="RHEA-COMP:11368"/>
        <dbReference type="ChEBI" id="CHEBI:29950"/>
        <dbReference type="ChEBI" id="CHEBI:82612"/>
        <dbReference type="ChEBI" id="CHEBI:85445"/>
        <dbReference type="ChEBI" id="CHEBI:85448"/>
        <dbReference type="EC" id="2.1.1.63"/>
    </reaction>
</comment>
<dbReference type="AlphaFoldDB" id="A0A2T4IHM4"/>
<evidence type="ECO:0000256" key="6">
    <source>
        <dbReference type="ARBA" id="ARBA00022763"/>
    </source>
</evidence>
<dbReference type="SUPFAM" id="SSF46767">
    <property type="entry name" value="Methylated DNA-protein cysteine methyltransferase, C-terminal domain"/>
    <property type="match status" value="1"/>
</dbReference>
<dbReference type="Pfam" id="PF01035">
    <property type="entry name" value="DNA_binding_1"/>
    <property type="match status" value="1"/>
</dbReference>
<dbReference type="Proteomes" id="UP000241193">
    <property type="component" value="Unassembled WGS sequence"/>
</dbReference>
<evidence type="ECO:0000313" key="12">
    <source>
        <dbReference type="Proteomes" id="UP000241193"/>
    </source>
</evidence>
<dbReference type="InterPro" id="IPR014048">
    <property type="entry name" value="MethylDNA_cys_MeTrfase_DNA-bd"/>
</dbReference>
<evidence type="ECO:0000256" key="8">
    <source>
        <dbReference type="ARBA" id="ARBA00049348"/>
    </source>
</evidence>
<organism evidence="11 12">
    <name type="scientific">Pseudothauera lacus</name>
    <dbReference type="NCBI Taxonomy" id="2136175"/>
    <lineage>
        <taxon>Bacteria</taxon>
        <taxon>Pseudomonadati</taxon>
        <taxon>Pseudomonadota</taxon>
        <taxon>Betaproteobacteria</taxon>
        <taxon>Rhodocyclales</taxon>
        <taxon>Zoogloeaceae</taxon>
        <taxon>Pseudothauera</taxon>
    </lineage>
</organism>
<dbReference type="PANTHER" id="PTHR10815:SF5">
    <property type="entry name" value="METHYLATED-DNA--PROTEIN-CYSTEINE METHYLTRANSFERASE"/>
    <property type="match status" value="1"/>
</dbReference>
<evidence type="ECO:0000256" key="2">
    <source>
        <dbReference type="ARBA" id="ARBA00008711"/>
    </source>
</evidence>
<dbReference type="InterPro" id="IPR008332">
    <property type="entry name" value="MethylG_MeTrfase_N"/>
</dbReference>
<dbReference type="GO" id="GO:0032259">
    <property type="term" value="P:methylation"/>
    <property type="evidence" value="ECO:0007669"/>
    <property type="project" value="UniProtKB-KW"/>
</dbReference>
<keyword evidence="7" id="KW-0234">DNA repair</keyword>
<comment type="catalytic activity">
    <reaction evidence="1">
        <text>a 4-O-methyl-thymidine in DNA + L-cysteinyl-[protein] = a thymidine in DNA + S-methyl-L-cysteinyl-[protein]</text>
        <dbReference type="Rhea" id="RHEA:53428"/>
        <dbReference type="Rhea" id="RHEA-COMP:10131"/>
        <dbReference type="Rhea" id="RHEA-COMP:10132"/>
        <dbReference type="Rhea" id="RHEA-COMP:13555"/>
        <dbReference type="Rhea" id="RHEA-COMP:13556"/>
        <dbReference type="ChEBI" id="CHEBI:29950"/>
        <dbReference type="ChEBI" id="CHEBI:82612"/>
        <dbReference type="ChEBI" id="CHEBI:137386"/>
        <dbReference type="ChEBI" id="CHEBI:137387"/>
        <dbReference type="EC" id="2.1.1.63"/>
    </reaction>
</comment>
<dbReference type="InterPro" id="IPR036217">
    <property type="entry name" value="MethylDNA_cys_MeTrfase_DNAb"/>
</dbReference>
<dbReference type="InterPro" id="IPR001497">
    <property type="entry name" value="MethylDNA_cys_MeTrfase_AS"/>
</dbReference>
<dbReference type="EC" id="2.1.1.63" evidence="3"/>
<evidence type="ECO:0000313" key="11">
    <source>
        <dbReference type="EMBL" id="PTD97274.1"/>
    </source>
</evidence>
<accession>A0A2T4IHM4</accession>
<evidence type="ECO:0000256" key="4">
    <source>
        <dbReference type="ARBA" id="ARBA00022603"/>
    </source>
</evidence>
<dbReference type="GO" id="GO:0003908">
    <property type="term" value="F:methylated-DNA-[protein]-cysteine S-methyltransferase activity"/>
    <property type="evidence" value="ECO:0007669"/>
    <property type="project" value="UniProtKB-EC"/>
</dbReference>
<comment type="similarity">
    <text evidence="2">Belongs to the MGMT family.</text>
</comment>
<dbReference type="InterPro" id="IPR036631">
    <property type="entry name" value="MGMT_N_sf"/>
</dbReference>
<gene>
    <name evidence="11" type="ORF">C8261_04480</name>
</gene>
<dbReference type="FunFam" id="1.10.10.10:FF:000214">
    <property type="entry name" value="Methylated-DNA--protein-cysteine methyltransferase"/>
    <property type="match status" value="1"/>
</dbReference>
<protein>
    <recommendedName>
        <fullName evidence="3">methylated-DNA--[protein]-cysteine S-methyltransferase</fullName>
        <ecNumber evidence="3">2.1.1.63</ecNumber>
    </recommendedName>
</protein>
<keyword evidence="12" id="KW-1185">Reference proteome</keyword>
<dbReference type="GO" id="GO:0006281">
    <property type="term" value="P:DNA repair"/>
    <property type="evidence" value="ECO:0007669"/>
    <property type="project" value="UniProtKB-KW"/>
</dbReference>
<sequence length="164" mass="16970">MVGEMCWCAYDSPLGRMVAVSRGGCLAGLYFDDQRDLPALAASAEMPANGLLGEVGEQLTDYFGGRRRRFELPLLAAPTAFQQRVREALLQVGAGDTCSYAALAAAIGQPRAARAVARALAANPLVVVVPCHRVVTSAGGLGGFSAGLPRKRALLALEGGGAVQ</sequence>
<reference evidence="11 12" key="2">
    <citation type="submission" date="2018-04" db="EMBL/GenBank/DDBJ databases">
        <title>Thauera lacus sp. nov., isolated from an saline lake in Inner Mongolia, China.</title>
        <authorList>
            <person name="Liang Q.-Y."/>
        </authorList>
    </citation>
    <scope>NUCLEOTIDE SEQUENCE [LARGE SCALE GENOMIC DNA]</scope>
    <source>
        <strain evidence="11 12">D20</strain>
    </source>
</reference>
<evidence type="ECO:0000256" key="3">
    <source>
        <dbReference type="ARBA" id="ARBA00011918"/>
    </source>
</evidence>
<name>A0A2T4IHM4_9RHOO</name>
<keyword evidence="5 11" id="KW-0808">Transferase</keyword>
<dbReference type="Gene3D" id="1.10.10.10">
    <property type="entry name" value="Winged helix-like DNA-binding domain superfamily/Winged helix DNA-binding domain"/>
    <property type="match status" value="1"/>
</dbReference>
<proteinExistence type="inferred from homology"/>
<keyword evidence="6" id="KW-0227">DNA damage</keyword>
<dbReference type="NCBIfam" id="TIGR00589">
    <property type="entry name" value="ogt"/>
    <property type="match status" value="1"/>
</dbReference>
<evidence type="ECO:0000259" key="10">
    <source>
        <dbReference type="Pfam" id="PF02870"/>
    </source>
</evidence>
<dbReference type="SUPFAM" id="SSF53155">
    <property type="entry name" value="Methylated DNA-protein cysteine methyltransferase domain"/>
    <property type="match status" value="1"/>
</dbReference>
<evidence type="ECO:0000256" key="5">
    <source>
        <dbReference type="ARBA" id="ARBA00022679"/>
    </source>
</evidence>
<feature type="domain" description="Methylated-DNA-[protein]-cysteine S-methyltransferase DNA binding" evidence="9">
    <location>
        <begin position="80"/>
        <end position="159"/>
    </location>
</feature>
<dbReference type="InterPro" id="IPR036388">
    <property type="entry name" value="WH-like_DNA-bd_sf"/>
</dbReference>
<dbReference type="OrthoDB" id="9802228at2"/>
<evidence type="ECO:0000259" key="9">
    <source>
        <dbReference type="Pfam" id="PF01035"/>
    </source>
</evidence>
<reference evidence="11 12" key="1">
    <citation type="submission" date="2018-03" db="EMBL/GenBank/DDBJ databases">
        <authorList>
            <person name="Keele B.F."/>
        </authorList>
    </citation>
    <scope>NUCLEOTIDE SEQUENCE [LARGE SCALE GENOMIC DNA]</scope>
    <source>
        <strain evidence="11 12">D20</strain>
    </source>
</reference>
<feature type="domain" description="Methylguanine DNA methyltransferase ribonuclease-like" evidence="10">
    <location>
        <begin position="7"/>
        <end position="74"/>
    </location>
</feature>
<dbReference type="EMBL" id="PZKC01000003">
    <property type="protein sequence ID" value="PTD97274.1"/>
    <property type="molecule type" value="Genomic_DNA"/>
</dbReference>
<comment type="caution">
    <text evidence="11">The sequence shown here is derived from an EMBL/GenBank/DDBJ whole genome shotgun (WGS) entry which is preliminary data.</text>
</comment>
<evidence type="ECO:0000256" key="1">
    <source>
        <dbReference type="ARBA" id="ARBA00001286"/>
    </source>
</evidence>
<dbReference type="PROSITE" id="PS00374">
    <property type="entry name" value="MGMT"/>
    <property type="match status" value="1"/>
</dbReference>
<keyword evidence="4 11" id="KW-0489">Methyltransferase</keyword>
<dbReference type="Gene3D" id="3.30.160.70">
    <property type="entry name" value="Methylated DNA-protein cysteine methyltransferase domain"/>
    <property type="match status" value="1"/>
</dbReference>
<dbReference type="PANTHER" id="PTHR10815">
    <property type="entry name" value="METHYLATED-DNA--PROTEIN-CYSTEINE METHYLTRANSFERASE"/>
    <property type="match status" value="1"/>
</dbReference>